<reference evidence="5" key="1">
    <citation type="journal article" date="2019" name="Int. J. Syst. Evol. Microbiol.">
        <title>The Global Catalogue of Microorganisms (GCM) 10K type strain sequencing project: providing services to taxonomists for standard genome sequencing and annotation.</title>
        <authorList>
            <consortium name="The Broad Institute Genomics Platform"/>
            <consortium name="The Broad Institute Genome Sequencing Center for Infectious Disease"/>
            <person name="Wu L."/>
            <person name="Ma J."/>
        </authorList>
    </citation>
    <scope>NUCLEOTIDE SEQUENCE [LARGE SCALE GENOMIC DNA]</scope>
    <source>
        <strain evidence="5">JCM 17460</strain>
    </source>
</reference>
<feature type="domain" description="HTH tetR-type" evidence="3">
    <location>
        <begin position="23"/>
        <end position="82"/>
    </location>
</feature>
<proteinExistence type="predicted"/>
<sequence length="223" mass="24443">MDVAKWVDTAVVRRSTAHDSHRAPRREQIVVAAAGAIEQYGAGVGTAQIAERAGVARPHVYRHFDSKDDLESEVLRFAATQLIETVRPAMRHSGTAPAIIEGVIAAAVRWAAENPNLYRFMAARQQTKATHRARLGRTRFLGEVVAAASAYLRTPDVQVEPPDGVMAGLMGMVDAGIIWWLDHHDESQDEVVTRIAHQVWLVMRDLAQSVGLAIDNDSLLTVP</sequence>
<name>A0ABP6URT4_9ACTN</name>
<keyword evidence="5" id="KW-1185">Reference proteome</keyword>
<dbReference type="EMBL" id="BAABBB010000003">
    <property type="protein sequence ID" value="GAA3518903.1"/>
    <property type="molecule type" value="Genomic_DNA"/>
</dbReference>
<keyword evidence="1 2" id="KW-0238">DNA-binding</keyword>
<feature type="DNA-binding region" description="H-T-H motif" evidence="2">
    <location>
        <begin position="45"/>
        <end position="64"/>
    </location>
</feature>
<dbReference type="InterPro" id="IPR001647">
    <property type="entry name" value="HTH_TetR"/>
</dbReference>
<dbReference type="RefSeq" id="WP_218234999.1">
    <property type="nucleotide sequence ID" value="NZ_BAABBB010000003.1"/>
</dbReference>
<dbReference type="Proteomes" id="UP001500301">
    <property type="component" value="Unassembled WGS sequence"/>
</dbReference>
<gene>
    <name evidence="4" type="ORF">GCM10022263_03330</name>
</gene>
<evidence type="ECO:0000313" key="5">
    <source>
        <dbReference type="Proteomes" id="UP001500301"/>
    </source>
</evidence>
<dbReference type="PANTHER" id="PTHR30055:SF226">
    <property type="entry name" value="HTH-TYPE TRANSCRIPTIONAL REGULATOR PKSA"/>
    <property type="match status" value="1"/>
</dbReference>
<evidence type="ECO:0000256" key="2">
    <source>
        <dbReference type="PROSITE-ProRule" id="PRU00335"/>
    </source>
</evidence>
<dbReference type="InterPro" id="IPR050109">
    <property type="entry name" value="HTH-type_TetR-like_transc_reg"/>
</dbReference>
<evidence type="ECO:0000259" key="3">
    <source>
        <dbReference type="PROSITE" id="PS50977"/>
    </source>
</evidence>
<dbReference type="PROSITE" id="PS50977">
    <property type="entry name" value="HTH_TETR_2"/>
    <property type="match status" value="1"/>
</dbReference>
<dbReference type="PANTHER" id="PTHR30055">
    <property type="entry name" value="HTH-TYPE TRANSCRIPTIONAL REGULATOR RUTR"/>
    <property type="match status" value="1"/>
</dbReference>
<protein>
    <submittedName>
        <fullName evidence="4">TetR/AcrR family transcriptional regulator</fullName>
    </submittedName>
</protein>
<evidence type="ECO:0000313" key="4">
    <source>
        <dbReference type="EMBL" id="GAA3518903.1"/>
    </source>
</evidence>
<evidence type="ECO:0000256" key="1">
    <source>
        <dbReference type="ARBA" id="ARBA00023125"/>
    </source>
</evidence>
<comment type="caution">
    <text evidence="4">The sequence shown here is derived from an EMBL/GenBank/DDBJ whole genome shotgun (WGS) entry which is preliminary data.</text>
</comment>
<dbReference type="Pfam" id="PF00440">
    <property type="entry name" value="TetR_N"/>
    <property type="match status" value="1"/>
</dbReference>
<organism evidence="4 5">
    <name type="scientific">Nocardioides daeguensis</name>
    <dbReference type="NCBI Taxonomy" id="908359"/>
    <lineage>
        <taxon>Bacteria</taxon>
        <taxon>Bacillati</taxon>
        <taxon>Actinomycetota</taxon>
        <taxon>Actinomycetes</taxon>
        <taxon>Propionibacteriales</taxon>
        <taxon>Nocardioidaceae</taxon>
        <taxon>Nocardioides</taxon>
    </lineage>
</organism>
<accession>A0ABP6URT4</accession>